<evidence type="ECO:0000313" key="3">
    <source>
        <dbReference type="Proteomes" id="UP000614811"/>
    </source>
</evidence>
<dbReference type="Proteomes" id="UP000614811">
    <property type="component" value="Unassembled WGS sequence"/>
</dbReference>
<evidence type="ECO:0000256" key="1">
    <source>
        <dbReference type="SAM" id="SignalP"/>
    </source>
</evidence>
<feature type="chain" id="PRO_5036943232" description="DUF192 domain-containing protein" evidence="1">
    <location>
        <begin position="26"/>
        <end position="174"/>
    </location>
</feature>
<keyword evidence="1" id="KW-0732">Signal</keyword>
<dbReference type="InterPro" id="IPR038695">
    <property type="entry name" value="Saro_0823-like_sf"/>
</dbReference>
<keyword evidence="3" id="KW-1185">Reference proteome</keyword>
<comment type="caution">
    <text evidence="2">The sequence shown here is derived from an EMBL/GenBank/DDBJ whole genome shotgun (WGS) entry which is preliminary data.</text>
</comment>
<accession>A0A918RQS5</accession>
<protein>
    <recommendedName>
        <fullName evidence="4">DUF192 domain-containing protein</fullName>
    </recommendedName>
</protein>
<dbReference type="EMBL" id="BMXA01000002">
    <property type="protein sequence ID" value="GHA08622.1"/>
    <property type="molecule type" value="Genomic_DNA"/>
</dbReference>
<sequence>MFNRAIIYLVFYLTFGLAISQPASARQASCQTDNAHLRAMPMVEVSIGLSDGSQHTLNARLADNNATRAAGFQRVCASTIADTPILFVFPRAFKPQFHMHNVVAPIDIAFIHESGAIDSIQAMQPYVLGSRNKPLYGPNKPVIAALEVRPGLFSDLRVDLGAVIQWQVPAASVE</sequence>
<evidence type="ECO:0008006" key="4">
    <source>
        <dbReference type="Google" id="ProtNLM"/>
    </source>
</evidence>
<dbReference type="PANTHER" id="PTHR37953">
    <property type="entry name" value="UPF0127 PROTEIN MJ1496"/>
    <property type="match status" value="1"/>
</dbReference>
<feature type="signal peptide" evidence="1">
    <location>
        <begin position="1"/>
        <end position="25"/>
    </location>
</feature>
<reference evidence="2" key="2">
    <citation type="submission" date="2020-09" db="EMBL/GenBank/DDBJ databases">
        <authorList>
            <person name="Sun Q."/>
            <person name="Kim S."/>
        </authorList>
    </citation>
    <scope>NUCLEOTIDE SEQUENCE</scope>
    <source>
        <strain evidence="2">KCTC 12711</strain>
    </source>
</reference>
<dbReference type="InterPro" id="IPR003795">
    <property type="entry name" value="DUF192"/>
</dbReference>
<dbReference type="Pfam" id="PF02643">
    <property type="entry name" value="DUF192"/>
    <property type="match status" value="1"/>
</dbReference>
<reference evidence="2" key="1">
    <citation type="journal article" date="2014" name="Int. J. Syst. Evol. Microbiol.">
        <title>Complete genome sequence of Corynebacterium casei LMG S-19264T (=DSM 44701T), isolated from a smear-ripened cheese.</title>
        <authorList>
            <consortium name="US DOE Joint Genome Institute (JGI-PGF)"/>
            <person name="Walter F."/>
            <person name="Albersmeier A."/>
            <person name="Kalinowski J."/>
            <person name="Ruckert C."/>
        </authorList>
    </citation>
    <scope>NUCLEOTIDE SEQUENCE</scope>
    <source>
        <strain evidence="2">KCTC 12711</strain>
    </source>
</reference>
<dbReference type="PANTHER" id="PTHR37953:SF1">
    <property type="entry name" value="UPF0127 PROTEIN MJ1496"/>
    <property type="match status" value="1"/>
</dbReference>
<evidence type="ECO:0000313" key="2">
    <source>
        <dbReference type="EMBL" id="GHA08622.1"/>
    </source>
</evidence>
<dbReference type="Gene3D" id="2.60.120.1140">
    <property type="entry name" value="Protein of unknown function DUF192"/>
    <property type="match status" value="1"/>
</dbReference>
<organism evidence="2 3">
    <name type="scientific">Arenicella chitinivorans</name>
    <dbReference type="NCBI Taxonomy" id="1329800"/>
    <lineage>
        <taxon>Bacteria</taxon>
        <taxon>Pseudomonadati</taxon>
        <taxon>Pseudomonadota</taxon>
        <taxon>Gammaproteobacteria</taxon>
        <taxon>Arenicellales</taxon>
        <taxon>Arenicellaceae</taxon>
        <taxon>Arenicella</taxon>
    </lineage>
</organism>
<name>A0A918RQS5_9GAMM</name>
<proteinExistence type="predicted"/>
<dbReference type="AlphaFoldDB" id="A0A918RQS5"/>
<gene>
    <name evidence="2" type="ORF">GCM10008090_18100</name>
</gene>